<dbReference type="InterPro" id="IPR001884">
    <property type="entry name" value="IF5A-like"/>
</dbReference>
<dbReference type="GO" id="GO:0045905">
    <property type="term" value="P:positive regulation of translational termination"/>
    <property type="evidence" value="ECO:0007669"/>
    <property type="project" value="InterPro"/>
</dbReference>
<organism evidence="3">
    <name type="scientific">Micromonas pusilla (strain CCMP1545)</name>
    <name type="common">Picoplanktonic green alga</name>
    <dbReference type="NCBI Taxonomy" id="564608"/>
    <lineage>
        <taxon>Eukaryota</taxon>
        <taxon>Viridiplantae</taxon>
        <taxon>Chlorophyta</taxon>
        <taxon>Mamiellophyceae</taxon>
        <taxon>Mamiellales</taxon>
        <taxon>Mamiellaceae</taxon>
        <taxon>Micromonas</taxon>
    </lineage>
</organism>
<proteinExistence type="predicted"/>
<dbReference type="GO" id="GO:0003746">
    <property type="term" value="F:translation elongation factor activity"/>
    <property type="evidence" value="ECO:0007669"/>
    <property type="project" value="InterPro"/>
</dbReference>
<reference evidence="2 3" key="1">
    <citation type="journal article" date="2009" name="Science">
        <title>Green evolution and dynamic adaptations revealed by genomes of the marine picoeukaryotes Micromonas.</title>
        <authorList>
            <person name="Worden A.Z."/>
            <person name="Lee J.H."/>
            <person name="Mock T."/>
            <person name="Rouze P."/>
            <person name="Simmons M.P."/>
            <person name="Aerts A.L."/>
            <person name="Allen A.E."/>
            <person name="Cuvelier M.L."/>
            <person name="Derelle E."/>
            <person name="Everett M.V."/>
            <person name="Foulon E."/>
            <person name="Grimwood J."/>
            <person name="Gundlach H."/>
            <person name="Henrissat B."/>
            <person name="Napoli C."/>
            <person name="McDonald S.M."/>
            <person name="Parker M.S."/>
            <person name="Rombauts S."/>
            <person name="Salamov A."/>
            <person name="Von Dassow P."/>
            <person name="Badger J.H."/>
            <person name="Coutinho P.M."/>
            <person name="Demir E."/>
            <person name="Dubchak I."/>
            <person name="Gentemann C."/>
            <person name="Eikrem W."/>
            <person name="Gready J.E."/>
            <person name="John U."/>
            <person name="Lanier W."/>
            <person name="Lindquist E.A."/>
            <person name="Lucas S."/>
            <person name="Mayer K.F."/>
            <person name="Moreau H."/>
            <person name="Not F."/>
            <person name="Otillar R."/>
            <person name="Panaud O."/>
            <person name="Pangilinan J."/>
            <person name="Paulsen I."/>
            <person name="Piegu B."/>
            <person name="Poliakov A."/>
            <person name="Robbens S."/>
            <person name="Schmutz J."/>
            <person name="Toulza E."/>
            <person name="Wyss T."/>
            <person name="Zelensky A."/>
            <person name="Zhou K."/>
            <person name="Armbrust E.V."/>
            <person name="Bhattacharya D."/>
            <person name="Goodenough U.W."/>
            <person name="Van de Peer Y."/>
            <person name="Grigoriev I.V."/>
        </authorList>
    </citation>
    <scope>NUCLEOTIDE SEQUENCE [LARGE SCALE GENOMIC DNA]</scope>
    <source>
        <strain evidence="2 3">CCMP1545</strain>
    </source>
</reference>
<dbReference type="Gene3D" id="2.40.50.140">
    <property type="entry name" value="Nucleic acid-binding proteins"/>
    <property type="match status" value="1"/>
</dbReference>
<dbReference type="Pfam" id="PF01287">
    <property type="entry name" value="eIF-5a"/>
    <property type="match status" value="1"/>
</dbReference>
<dbReference type="EMBL" id="GG663742">
    <property type="protein sequence ID" value="EEH55056.1"/>
    <property type="molecule type" value="Genomic_DNA"/>
</dbReference>
<dbReference type="eggNOG" id="KOG3271">
    <property type="taxonomic scope" value="Eukaryota"/>
</dbReference>
<dbReference type="Gene3D" id="2.30.30.30">
    <property type="match status" value="1"/>
</dbReference>
<dbReference type="OMA" id="PCKLEIC"/>
<dbReference type="Proteomes" id="UP000001876">
    <property type="component" value="Unassembled WGS sequence"/>
</dbReference>
<gene>
    <name evidence="2" type="ORF">MICPUCDRAFT_19115</name>
</gene>
<evidence type="ECO:0000259" key="1">
    <source>
        <dbReference type="SMART" id="SM01376"/>
    </source>
</evidence>
<dbReference type="GO" id="GO:0003723">
    <property type="term" value="F:RNA binding"/>
    <property type="evidence" value="ECO:0007669"/>
    <property type="project" value="InterPro"/>
</dbReference>
<dbReference type="RefSeq" id="XP_003060287.1">
    <property type="nucleotide sequence ID" value="XM_003060241.1"/>
</dbReference>
<keyword evidence="3" id="KW-1185">Reference proteome</keyword>
<dbReference type="GO" id="GO:0045901">
    <property type="term" value="P:positive regulation of translational elongation"/>
    <property type="evidence" value="ECO:0007669"/>
    <property type="project" value="InterPro"/>
</dbReference>
<dbReference type="KEGG" id="mpp:MICPUCDRAFT_19115"/>
<dbReference type="SMART" id="SM01376">
    <property type="entry name" value="eIF-5a"/>
    <property type="match status" value="1"/>
</dbReference>
<evidence type="ECO:0000313" key="3">
    <source>
        <dbReference type="Proteomes" id="UP000001876"/>
    </source>
</evidence>
<dbReference type="Pfam" id="PF21485">
    <property type="entry name" value="IF5A-like_N"/>
    <property type="match status" value="1"/>
</dbReference>
<protein>
    <submittedName>
        <fullName evidence="2">Predicted protein</fullName>
    </submittedName>
</protein>
<dbReference type="GeneID" id="9685734"/>
<dbReference type="AlphaFoldDB" id="C1MYJ5"/>
<evidence type="ECO:0000313" key="2">
    <source>
        <dbReference type="EMBL" id="EEH55056.1"/>
    </source>
</evidence>
<name>C1MYJ5_MICPC</name>
<dbReference type="OrthoDB" id="436535at2759"/>
<dbReference type="STRING" id="564608.C1MYJ5"/>
<feature type="domain" description="Translation initiation factor 5A C-terminal" evidence="1">
    <location>
        <begin position="78"/>
        <end position="161"/>
    </location>
</feature>
<dbReference type="InterPro" id="IPR020189">
    <property type="entry name" value="IF5A_C"/>
</dbReference>
<dbReference type="SUPFAM" id="SSF50249">
    <property type="entry name" value="Nucleic acid-binding proteins"/>
    <property type="match status" value="1"/>
</dbReference>
<sequence>MAEEEGGIVKVQPDAVKKGGYCFVRGNPCKLDVCEILPKATANGNKRLHVKGKDVFTRKTYEDTVNLTAGFHGIDVPVTSKRAFSLMDVDVETGFLSLLTDAGDCKEDVGLSRAGEDATNNGAHNAFDEIGAEVVRRFEAGDALRVTVLSLLGKDVVIGVDAEATG</sequence>
<dbReference type="InterPro" id="IPR012340">
    <property type="entry name" value="NA-bd_OB-fold"/>
</dbReference>
<dbReference type="InterPro" id="IPR048670">
    <property type="entry name" value="IF5A-like_N"/>
</dbReference>
<dbReference type="PANTHER" id="PTHR11673">
    <property type="entry name" value="TRANSLATION INITIATION FACTOR 5A FAMILY MEMBER"/>
    <property type="match status" value="1"/>
</dbReference>
<dbReference type="InterPro" id="IPR008991">
    <property type="entry name" value="Translation_prot_SH3-like_sf"/>
</dbReference>
<accession>C1MYJ5</accession>
<dbReference type="GO" id="GO:0043022">
    <property type="term" value="F:ribosome binding"/>
    <property type="evidence" value="ECO:0007669"/>
    <property type="project" value="InterPro"/>
</dbReference>
<dbReference type="InterPro" id="IPR014722">
    <property type="entry name" value="Rib_uL2_dom2"/>
</dbReference>
<dbReference type="SUPFAM" id="SSF50104">
    <property type="entry name" value="Translation proteins SH3-like domain"/>
    <property type="match status" value="1"/>
</dbReference>